<protein>
    <submittedName>
        <fullName evidence="2">Uncharacterized protein</fullName>
    </submittedName>
</protein>
<reference evidence="2" key="1">
    <citation type="submission" date="2023-10" db="EMBL/GenBank/DDBJ databases">
        <title>Genome assemblies of two species of porcelain crab, Petrolisthes cinctipes and Petrolisthes manimaculis (Anomura: Porcellanidae).</title>
        <authorList>
            <person name="Angst P."/>
        </authorList>
    </citation>
    <scope>NUCLEOTIDE SEQUENCE</scope>
    <source>
        <strain evidence="2">PB745_01</strain>
        <tissue evidence="2">Gill</tissue>
    </source>
</reference>
<evidence type="ECO:0000256" key="1">
    <source>
        <dbReference type="SAM" id="SignalP"/>
    </source>
</evidence>
<keyword evidence="3" id="KW-1185">Reference proteome</keyword>
<evidence type="ECO:0000313" key="3">
    <source>
        <dbReference type="Proteomes" id="UP001286313"/>
    </source>
</evidence>
<dbReference type="AlphaFoldDB" id="A0AAE1BT07"/>
<sequence length="83" mass="9185">MGVPREAGVFLLLFIVLRDAERIGYITTLPLLSLSYIAGVTHQDISTCITDATSPAIYFSSAINYIFVVQYIFTTTNKIQLPP</sequence>
<feature type="chain" id="PRO_5042163569" evidence="1">
    <location>
        <begin position="21"/>
        <end position="83"/>
    </location>
</feature>
<dbReference type="Proteomes" id="UP001286313">
    <property type="component" value="Unassembled WGS sequence"/>
</dbReference>
<organism evidence="2 3">
    <name type="scientific">Petrolisthes cinctipes</name>
    <name type="common">Flat porcelain crab</name>
    <dbReference type="NCBI Taxonomy" id="88211"/>
    <lineage>
        <taxon>Eukaryota</taxon>
        <taxon>Metazoa</taxon>
        <taxon>Ecdysozoa</taxon>
        <taxon>Arthropoda</taxon>
        <taxon>Crustacea</taxon>
        <taxon>Multicrustacea</taxon>
        <taxon>Malacostraca</taxon>
        <taxon>Eumalacostraca</taxon>
        <taxon>Eucarida</taxon>
        <taxon>Decapoda</taxon>
        <taxon>Pleocyemata</taxon>
        <taxon>Anomura</taxon>
        <taxon>Galatheoidea</taxon>
        <taxon>Porcellanidae</taxon>
        <taxon>Petrolisthes</taxon>
    </lineage>
</organism>
<name>A0AAE1BT07_PETCI</name>
<feature type="signal peptide" evidence="1">
    <location>
        <begin position="1"/>
        <end position="20"/>
    </location>
</feature>
<evidence type="ECO:0000313" key="2">
    <source>
        <dbReference type="EMBL" id="KAK3856343.1"/>
    </source>
</evidence>
<accession>A0AAE1BT07</accession>
<dbReference type="EMBL" id="JAWQEG010005914">
    <property type="protein sequence ID" value="KAK3856343.1"/>
    <property type="molecule type" value="Genomic_DNA"/>
</dbReference>
<gene>
    <name evidence="2" type="ORF">Pcinc_037331</name>
</gene>
<proteinExistence type="predicted"/>
<keyword evidence="1" id="KW-0732">Signal</keyword>
<comment type="caution">
    <text evidence="2">The sequence shown here is derived from an EMBL/GenBank/DDBJ whole genome shotgun (WGS) entry which is preliminary data.</text>
</comment>